<proteinExistence type="predicted"/>
<feature type="region of interest" description="Disordered" evidence="1">
    <location>
        <begin position="21"/>
        <end position="54"/>
    </location>
</feature>
<dbReference type="Proteomes" id="UP000016922">
    <property type="component" value="Unassembled WGS sequence"/>
</dbReference>
<organism evidence="3 4">
    <name type="scientific">Glarea lozoyensis (strain ATCC 20868 / MF5171)</name>
    <dbReference type="NCBI Taxonomy" id="1116229"/>
    <lineage>
        <taxon>Eukaryota</taxon>
        <taxon>Fungi</taxon>
        <taxon>Dikarya</taxon>
        <taxon>Ascomycota</taxon>
        <taxon>Pezizomycotina</taxon>
        <taxon>Leotiomycetes</taxon>
        <taxon>Helotiales</taxon>
        <taxon>Helotiaceae</taxon>
        <taxon>Glarea</taxon>
    </lineage>
</organism>
<keyword evidence="4" id="KW-1185">Reference proteome</keyword>
<dbReference type="AlphaFoldDB" id="S3E0G0"/>
<dbReference type="InterPro" id="IPR000250">
    <property type="entry name" value="Peptidase_G1"/>
</dbReference>
<evidence type="ECO:0000313" key="4">
    <source>
        <dbReference type="Proteomes" id="UP000016922"/>
    </source>
</evidence>
<dbReference type="SUPFAM" id="SSF49899">
    <property type="entry name" value="Concanavalin A-like lectins/glucanases"/>
    <property type="match status" value="1"/>
</dbReference>
<feature type="chain" id="PRO_5004508811" description="Concanavalin A-like lectins/glucanase" evidence="2">
    <location>
        <begin position="18"/>
        <end position="314"/>
    </location>
</feature>
<evidence type="ECO:0000256" key="1">
    <source>
        <dbReference type="SAM" id="MobiDB-lite"/>
    </source>
</evidence>
<evidence type="ECO:0000256" key="2">
    <source>
        <dbReference type="SAM" id="SignalP"/>
    </source>
</evidence>
<feature type="compositionally biased region" description="Polar residues" evidence="1">
    <location>
        <begin position="37"/>
        <end position="46"/>
    </location>
</feature>
<protein>
    <recommendedName>
        <fullName evidence="5">Concanavalin A-like lectins/glucanase</fullName>
    </recommendedName>
</protein>
<dbReference type="Pfam" id="PF01828">
    <property type="entry name" value="Peptidase_A4"/>
    <property type="match status" value="1"/>
</dbReference>
<name>S3E0G0_GLAL2</name>
<evidence type="ECO:0008006" key="5">
    <source>
        <dbReference type="Google" id="ProtNLM"/>
    </source>
</evidence>
<dbReference type="KEGG" id="glz:GLAREA_12110"/>
<accession>S3E0G0</accession>
<keyword evidence="2" id="KW-0732">Signal</keyword>
<dbReference type="GO" id="GO:0006508">
    <property type="term" value="P:proteolysis"/>
    <property type="evidence" value="ECO:0007669"/>
    <property type="project" value="InterPro"/>
</dbReference>
<sequence>MKLSCVILLLTSISAIASPLHTSQESPHTPPIKVRDTLSTTETQPESFPKIPPATISSLFKKGTNGIHPKRNQSEGDPNEIDLYTFAALEHSTSPSYQDTTSIYATFNVPDINYHLSSSTQDGSYSQYIIVELDGSDYVHQCGILQRVQRASGKNIFFVTGVHAWWNTTVLSEKLREPPPRESFDFKAGETIMAYVVTQKLLKQTLATCYLKNVNTNQQVNWTISAPGSYSVPQWKAARWGVAQEASKGFPTPYFQNITFKDLRVSNDYGVLTTPGEVTGVYNWLEEDTTAMEVIDGAAYRVYWTENPRVKTIY</sequence>
<dbReference type="InterPro" id="IPR038656">
    <property type="entry name" value="Peptidase_G1_sf"/>
</dbReference>
<dbReference type="GO" id="GO:0070007">
    <property type="term" value="F:glutamic-type endopeptidase activity"/>
    <property type="evidence" value="ECO:0007669"/>
    <property type="project" value="InterPro"/>
</dbReference>
<gene>
    <name evidence="3" type="ORF">GLAREA_12110</name>
</gene>
<dbReference type="InterPro" id="IPR013320">
    <property type="entry name" value="ConA-like_dom_sf"/>
</dbReference>
<dbReference type="Gene3D" id="2.60.120.700">
    <property type="entry name" value="Peptidase G1"/>
    <property type="match status" value="1"/>
</dbReference>
<evidence type="ECO:0000313" key="3">
    <source>
        <dbReference type="EMBL" id="EPE32028.1"/>
    </source>
</evidence>
<feature type="signal peptide" evidence="2">
    <location>
        <begin position="1"/>
        <end position="17"/>
    </location>
</feature>
<dbReference type="EMBL" id="KE145360">
    <property type="protein sequence ID" value="EPE32028.1"/>
    <property type="molecule type" value="Genomic_DNA"/>
</dbReference>
<reference evidence="3 4" key="1">
    <citation type="journal article" date="2013" name="BMC Genomics">
        <title>Genomics-driven discovery of the pneumocandin biosynthetic gene cluster in the fungus Glarea lozoyensis.</title>
        <authorList>
            <person name="Chen L."/>
            <person name="Yue Q."/>
            <person name="Zhang X."/>
            <person name="Xiang M."/>
            <person name="Wang C."/>
            <person name="Li S."/>
            <person name="Che Y."/>
            <person name="Ortiz-Lopez F.J."/>
            <person name="Bills G.F."/>
            <person name="Liu X."/>
            <person name="An Z."/>
        </authorList>
    </citation>
    <scope>NUCLEOTIDE SEQUENCE [LARGE SCALE GENOMIC DNA]</scope>
    <source>
        <strain evidence="4">ATCC 20868 / MF5171</strain>
    </source>
</reference>
<dbReference type="RefSeq" id="XP_008081083.1">
    <property type="nucleotide sequence ID" value="XM_008082892.1"/>
</dbReference>
<dbReference type="GeneID" id="19471151"/>
<dbReference type="HOGENOM" id="CLU_885812_0_0_1"/>